<gene>
    <name evidence="5" type="ORF">RIF23_05935</name>
</gene>
<evidence type="ECO:0000256" key="3">
    <source>
        <dbReference type="SAM" id="Phobius"/>
    </source>
</evidence>
<accession>A0ABU2H3E8</accession>
<feature type="region of interest" description="Disordered" evidence="2">
    <location>
        <begin position="1"/>
        <end position="88"/>
    </location>
</feature>
<keyword evidence="6" id="KW-1185">Reference proteome</keyword>
<feature type="compositionally biased region" description="Basic residues" evidence="2">
    <location>
        <begin position="79"/>
        <end position="88"/>
    </location>
</feature>
<dbReference type="InterPro" id="IPR004474">
    <property type="entry name" value="LytR_CpsA_psr"/>
</dbReference>
<feature type="domain" description="Cell envelope-related transcriptional attenuator" evidence="4">
    <location>
        <begin position="168"/>
        <end position="308"/>
    </location>
</feature>
<evidence type="ECO:0000256" key="2">
    <source>
        <dbReference type="SAM" id="MobiDB-lite"/>
    </source>
</evidence>
<name>A0ABU2H3E8_9ACTN</name>
<feature type="transmembrane region" description="Helical" evidence="3">
    <location>
        <begin position="93"/>
        <end position="113"/>
    </location>
</feature>
<comment type="caution">
    <text evidence="5">The sequence shown here is derived from an EMBL/GenBank/DDBJ whole genome shotgun (WGS) entry which is preliminary data.</text>
</comment>
<proteinExistence type="inferred from homology"/>
<feature type="compositionally biased region" description="Basic and acidic residues" evidence="2">
    <location>
        <begin position="25"/>
        <end position="37"/>
    </location>
</feature>
<reference evidence="6" key="1">
    <citation type="submission" date="2023-07" db="EMBL/GenBank/DDBJ databases">
        <title>Novel species in the genus Lipingzhangella isolated from Sambhar Salt Lake.</title>
        <authorList>
            <person name="Jiya N."/>
            <person name="Kajale S."/>
            <person name="Sharma A."/>
        </authorList>
    </citation>
    <scope>NUCLEOTIDE SEQUENCE [LARGE SCALE GENOMIC DNA]</scope>
    <source>
        <strain evidence="6">LS1_29</strain>
    </source>
</reference>
<dbReference type="NCBIfam" id="TIGR00350">
    <property type="entry name" value="lytR_cpsA_psr"/>
    <property type="match status" value="1"/>
</dbReference>
<evidence type="ECO:0000259" key="4">
    <source>
        <dbReference type="Pfam" id="PF03816"/>
    </source>
</evidence>
<keyword evidence="3" id="KW-0472">Membrane</keyword>
<dbReference type="RefSeq" id="WP_310911370.1">
    <property type="nucleotide sequence ID" value="NZ_JAVLVT010000002.1"/>
</dbReference>
<dbReference type="Gene3D" id="3.40.630.190">
    <property type="entry name" value="LCP protein"/>
    <property type="match status" value="1"/>
</dbReference>
<dbReference type="Proteomes" id="UP001250214">
    <property type="component" value="Unassembled WGS sequence"/>
</dbReference>
<evidence type="ECO:0000313" key="6">
    <source>
        <dbReference type="Proteomes" id="UP001250214"/>
    </source>
</evidence>
<keyword evidence="3" id="KW-1133">Transmembrane helix</keyword>
<dbReference type="InterPro" id="IPR050922">
    <property type="entry name" value="LytR/CpsA/Psr_CW_biosynth"/>
</dbReference>
<dbReference type="PANTHER" id="PTHR33392">
    <property type="entry name" value="POLYISOPRENYL-TEICHOIC ACID--PEPTIDOGLYCAN TEICHOIC ACID TRANSFERASE TAGU"/>
    <property type="match status" value="1"/>
</dbReference>
<dbReference type="Pfam" id="PF03816">
    <property type="entry name" value="LytR_cpsA_psr"/>
    <property type="match status" value="1"/>
</dbReference>
<dbReference type="PANTHER" id="PTHR33392:SF6">
    <property type="entry name" value="POLYISOPRENYL-TEICHOIC ACID--PEPTIDOGLYCAN TEICHOIC ACID TRANSFERASE TAGU"/>
    <property type="match status" value="1"/>
</dbReference>
<organism evidence="5 6">
    <name type="scientific">Lipingzhangella rawalii</name>
    <dbReference type="NCBI Taxonomy" id="2055835"/>
    <lineage>
        <taxon>Bacteria</taxon>
        <taxon>Bacillati</taxon>
        <taxon>Actinomycetota</taxon>
        <taxon>Actinomycetes</taxon>
        <taxon>Streptosporangiales</taxon>
        <taxon>Nocardiopsidaceae</taxon>
        <taxon>Lipingzhangella</taxon>
    </lineage>
</organism>
<evidence type="ECO:0000313" key="5">
    <source>
        <dbReference type="EMBL" id="MDS1269832.1"/>
    </source>
</evidence>
<feature type="compositionally biased region" description="Low complexity" evidence="2">
    <location>
        <begin position="38"/>
        <end position="50"/>
    </location>
</feature>
<comment type="similarity">
    <text evidence="1">Belongs to the LytR/CpsA/Psr (LCP) family.</text>
</comment>
<feature type="compositionally biased region" description="Basic and acidic residues" evidence="2">
    <location>
        <begin position="1"/>
        <end position="10"/>
    </location>
</feature>
<dbReference type="EMBL" id="JAVLVT010000002">
    <property type="protein sequence ID" value="MDS1269832.1"/>
    <property type="molecule type" value="Genomic_DNA"/>
</dbReference>
<feature type="compositionally biased region" description="Basic and acidic residues" evidence="2">
    <location>
        <begin position="51"/>
        <end position="61"/>
    </location>
</feature>
<evidence type="ECO:0000256" key="1">
    <source>
        <dbReference type="ARBA" id="ARBA00006068"/>
    </source>
</evidence>
<sequence length="400" mass="43715">MGDAQDDHNRPGVFRRPGSEAGSDDFERLYRPGESGRRSGSASGAGPPNRSSRERDSESRSRRPARRYATGDVRDGTGRKRQQRERRSRRRRIAVLTVLVVLLVIPGLFYLWADSRLHRVEALTDYEGRPDSQPGTTYMIVGDDSREGLSDEEQAELATGSDDGAELADTIMVLYVPSSGDPTLVSVPRDSLVTIPEHGDRKINAAYSFGGPSLLTRTFEESTGVRIDHYVEVGFAGFVDIVDAVGGVELCPDDAITDPKAALDIEAGCQEMDGGTALGYVRTRATPRGDLDRVERQREFFGALIETTTSPGVMFNPVRSVPLVLEGTDNFEVDESDRLRHLMSMGLAMRGGIETSAIPVASTPTLEGLGSVVMWDEQRSEQMFAAMRAGEPVPEEAMED</sequence>
<protein>
    <submittedName>
        <fullName evidence="5">LCP family protein</fullName>
    </submittedName>
</protein>
<keyword evidence="3" id="KW-0812">Transmembrane</keyword>